<dbReference type="Gene3D" id="1.10.10.10">
    <property type="entry name" value="Winged helix-like DNA-binding domain superfamily/Winged helix DNA-binding domain"/>
    <property type="match status" value="1"/>
</dbReference>
<dbReference type="PROSITE" id="PS50995">
    <property type="entry name" value="HTH_MARR_2"/>
    <property type="match status" value="1"/>
</dbReference>
<evidence type="ECO:0000256" key="1">
    <source>
        <dbReference type="SAM" id="Coils"/>
    </source>
</evidence>
<dbReference type="Proteomes" id="UP000312512">
    <property type="component" value="Unassembled WGS sequence"/>
</dbReference>
<sequence length="170" mass="18421">MFPDAPRTDELRLAIGLARVRSMMRLLEAPRDLSMTTLSTLATLERQGPRRLTELAVIEGVTQPAMTRLVSRLEHERLAERLPDPVDGRVVVVAITQHGRDELARRRAAQAKRLAELLADLSEADRQAIAAALPAIDRLTAHAFDSLTSPAPTSPAPSREGTTPTPGAPA</sequence>
<dbReference type="InterPro" id="IPR000835">
    <property type="entry name" value="HTH_MarR-typ"/>
</dbReference>
<dbReference type="Pfam" id="PF01047">
    <property type="entry name" value="MarR"/>
    <property type="match status" value="1"/>
</dbReference>
<dbReference type="OrthoDB" id="8966183at2"/>
<feature type="region of interest" description="Disordered" evidence="2">
    <location>
        <begin position="144"/>
        <end position="170"/>
    </location>
</feature>
<dbReference type="SMART" id="SM00347">
    <property type="entry name" value="HTH_MARR"/>
    <property type="match status" value="1"/>
</dbReference>
<proteinExistence type="predicted"/>
<dbReference type="InterPro" id="IPR036390">
    <property type="entry name" value="WH_DNA-bd_sf"/>
</dbReference>
<organism evidence="3 4">
    <name type="scientific">Nonomuraea phyllanthi</name>
    <dbReference type="NCBI Taxonomy" id="2219224"/>
    <lineage>
        <taxon>Bacteria</taxon>
        <taxon>Bacillati</taxon>
        <taxon>Actinomycetota</taxon>
        <taxon>Actinomycetes</taxon>
        <taxon>Streptosporangiales</taxon>
        <taxon>Streptosporangiaceae</taxon>
        <taxon>Nonomuraea</taxon>
    </lineage>
</organism>
<dbReference type="EMBL" id="VDLX02000004">
    <property type="protein sequence ID" value="KAB8195462.1"/>
    <property type="molecule type" value="Genomic_DNA"/>
</dbReference>
<gene>
    <name evidence="3" type="ORF">FH608_014115</name>
</gene>
<protein>
    <submittedName>
        <fullName evidence="3">MarR family transcriptional regulator</fullName>
    </submittedName>
</protein>
<dbReference type="PANTHER" id="PTHR39515:SF2">
    <property type="entry name" value="HTH-TYPE TRANSCRIPTIONAL REGULATOR RV0880"/>
    <property type="match status" value="1"/>
</dbReference>
<dbReference type="SUPFAM" id="SSF46785">
    <property type="entry name" value="Winged helix' DNA-binding domain"/>
    <property type="match status" value="1"/>
</dbReference>
<dbReference type="AlphaFoldDB" id="A0A5C4WRF9"/>
<evidence type="ECO:0000313" key="3">
    <source>
        <dbReference type="EMBL" id="KAB8195462.1"/>
    </source>
</evidence>
<feature type="compositionally biased region" description="Polar residues" evidence="2">
    <location>
        <begin position="160"/>
        <end position="170"/>
    </location>
</feature>
<dbReference type="RefSeq" id="WP_139630901.1">
    <property type="nucleotide sequence ID" value="NZ_VDLX02000004.1"/>
</dbReference>
<feature type="coiled-coil region" evidence="1">
    <location>
        <begin position="100"/>
        <end position="127"/>
    </location>
</feature>
<reference evidence="3 4" key="1">
    <citation type="submission" date="2019-10" db="EMBL/GenBank/DDBJ databases">
        <title>Nonomuraea sp. nov., isolated from Phyllanthus amarus.</title>
        <authorList>
            <person name="Klykleung N."/>
            <person name="Tanasupawat S."/>
        </authorList>
    </citation>
    <scope>NUCLEOTIDE SEQUENCE [LARGE SCALE GENOMIC DNA]</scope>
    <source>
        <strain evidence="3 4">PA1-10</strain>
    </source>
</reference>
<evidence type="ECO:0000313" key="4">
    <source>
        <dbReference type="Proteomes" id="UP000312512"/>
    </source>
</evidence>
<name>A0A5C4WRF9_9ACTN</name>
<dbReference type="InterPro" id="IPR052526">
    <property type="entry name" value="HTH-type_Bedaq_tolerance"/>
</dbReference>
<evidence type="ECO:0000256" key="2">
    <source>
        <dbReference type="SAM" id="MobiDB-lite"/>
    </source>
</evidence>
<comment type="caution">
    <text evidence="3">The sequence shown here is derived from an EMBL/GenBank/DDBJ whole genome shotgun (WGS) entry which is preliminary data.</text>
</comment>
<dbReference type="GO" id="GO:0003700">
    <property type="term" value="F:DNA-binding transcription factor activity"/>
    <property type="evidence" value="ECO:0007669"/>
    <property type="project" value="InterPro"/>
</dbReference>
<keyword evidence="1" id="KW-0175">Coiled coil</keyword>
<dbReference type="PANTHER" id="PTHR39515">
    <property type="entry name" value="CONSERVED PROTEIN"/>
    <property type="match status" value="1"/>
</dbReference>
<dbReference type="InterPro" id="IPR036388">
    <property type="entry name" value="WH-like_DNA-bd_sf"/>
</dbReference>
<accession>A0A5C4WRF9</accession>
<keyword evidence="4" id="KW-1185">Reference proteome</keyword>